<keyword evidence="8" id="KW-1185">Reference proteome</keyword>
<dbReference type="InterPro" id="IPR050090">
    <property type="entry name" value="Tyrosine_recombinase_XerCD"/>
</dbReference>
<reference evidence="7" key="1">
    <citation type="submission" date="2021-03" db="EMBL/GenBank/DDBJ databases">
        <title>Acanthopleuribacteraceae sp. M133.</title>
        <authorList>
            <person name="Wang G."/>
        </authorList>
    </citation>
    <scope>NUCLEOTIDE SEQUENCE</scope>
    <source>
        <strain evidence="7">M133</strain>
    </source>
</reference>
<accession>A0A8A4TKB4</accession>
<evidence type="ECO:0000256" key="5">
    <source>
        <dbReference type="ARBA" id="ARBA00023172"/>
    </source>
</evidence>
<keyword evidence="4" id="KW-0804">Transcription</keyword>
<evidence type="ECO:0000256" key="1">
    <source>
        <dbReference type="ARBA" id="ARBA00008857"/>
    </source>
</evidence>
<dbReference type="KEGG" id="scor:J3U87_29020"/>
<gene>
    <name evidence="7" type="ORF">J3U87_29020</name>
</gene>
<dbReference type="GO" id="GO:0006310">
    <property type="term" value="P:DNA recombination"/>
    <property type="evidence" value="ECO:0007669"/>
    <property type="project" value="UniProtKB-KW"/>
</dbReference>
<comment type="similarity">
    <text evidence="1">Belongs to the 'phage' integrase family.</text>
</comment>
<proteinExistence type="inferred from homology"/>
<dbReference type="PROSITE" id="PS51898">
    <property type="entry name" value="TYR_RECOMBINASE"/>
    <property type="match status" value="1"/>
</dbReference>
<evidence type="ECO:0000313" key="8">
    <source>
        <dbReference type="Proteomes" id="UP000663929"/>
    </source>
</evidence>
<dbReference type="RefSeq" id="WP_237379277.1">
    <property type="nucleotide sequence ID" value="NZ_CP071793.1"/>
</dbReference>
<dbReference type="Gene3D" id="1.10.443.10">
    <property type="entry name" value="Intergrase catalytic core"/>
    <property type="match status" value="1"/>
</dbReference>
<dbReference type="GO" id="GO:0003677">
    <property type="term" value="F:DNA binding"/>
    <property type="evidence" value="ECO:0007669"/>
    <property type="project" value="InterPro"/>
</dbReference>
<dbReference type="InterPro" id="IPR002104">
    <property type="entry name" value="Integrase_catalytic"/>
</dbReference>
<dbReference type="EMBL" id="CP071793">
    <property type="protein sequence ID" value="QTD49644.1"/>
    <property type="molecule type" value="Genomic_DNA"/>
</dbReference>
<evidence type="ECO:0000259" key="6">
    <source>
        <dbReference type="PROSITE" id="PS51898"/>
    </source>
</evidence>
<dbReference type="InterPro" id="IPR011010">
    <property type="entry name" value="DNA_brk_join_enz"/>
</dbReference>
<evidence type="ECO:0000313" key="7">
    <source>
        <dbReference type="EMBL" id="QTD49644.1"/>
    </source>
</evidence>
<keyword evidence="3" id="KW-0805">Transcription regulation</keyword>
<evidence type="ECO:0000256" key="4">
    <source>
        <dbReference type="ARBA" id="ARBA00023163"/>
    </source>
</evidence>
<organism evidence="7 8">
    <name type="scientific">Sulfidibacter corallicola</name>
    <dbReference type="NCBI Taxonomy" id="2818388"/>
    <lineage>
        <taxon>Bacteria</taxon>
        <taxon>Pseudomonadati</taxon>
        <taxon>Acidobacteriota</taxon>
        <taxon>Holophagae</taxon>
        <taxon>Acanthopleuribacterales</taxon>
        <taxon>Acanthopleuribacteraceae</taxon>
        <taxon>Sulfidibacter</taxon>
    </lineage>
</organism>
<dbReference type="InterPro" id="IPR013762">
    <property type="entry name" value="Integrase-like_cat_sf"/>
</dbReference>
<keyword evidence="2" id="KW-1029">Fimbrium biogenesis</keyword>
<evidence type="ECO:0000256" key="3">
    <source>
        <dbReference type="ARBA" id="ARBA00023015"/>
    </source>
</evidence>
<name>A0A8A4TKB4_SULCO</name>
<dbReference type="Pfam" id="PF00589">
    <property type="entry name" value="Phage_integrase"/>
    <property type="match status" value="1"/>
</dbReference>
<dbReference type="PANTHER" id="PTHR30349">
    <property type="entry name" value="PHAGE INTEGRASE-RELATED"/>
    <property type="match status" value="1"/>
</dbReference>
<feature type="domain" description="Tyr recombinase" evidence="6">
    <location>
        <begin position="16"/>
        <end position="193"/>
    </location>
</feature>
<protein>
    <submittedName>
        <fullName evidence="7">Tyrosine-type recombinase/integrase</fullName>
    </submittedName>
</protein>
<dbReference type="PANTHER" id="PTHR30349:SF62">
    <property type="entry name" value="TYPE 1 FIMBRIAE REGULATORY PROTEIN FIMB-RELATED"/>
    <property type="match status" value="1"/>
</dbReference>
<keyword evidence="5" id="KW-0233">DNA recombination</keyword>
<dbReference type="GO" id="GO:0015074">
    <property type="term" value="P:DNA integration"/>
    <property type="evidence" value="ECO:0007669"/>
    <property type="project" value="InterPro"/>
</dbReference>
<sequence>MTTGLTLKRPTNAAVRDREYLTPDEVERLMKAARSIGRHGHRDATMILVAFRHGLRLSELVELKWSQVLLNEARLSVVRKKGGISGVHPLYGVEIRALRRVMRDYPETTFVFVTERKGPLTASTFQKLVKRAGEKADIGIPIHPHMLRHSCGFKLANEGVDTRAIQIYLGHRDIKHTMRYTELASNRFANFWTD</sequence>
<dbReference type="SUPFAM" id="SSF56349">
    <property type="entry name" value="DNA breaking-rejoining enzymes"/>
    <property type="match status" value="1"/>
</dbReference>
<evidence type="ECO:0000256" key="2">
    <source>
        <dbReference type="ARBA" id="ARBA00022558"/>
    </source>
</evidence>
<dbReference type="Proteomes" id="UP000663929">
    <property type="component" value="Chromosome"/>
</dbReference>
<dbReference type="AlphaFoldDB" id="A0A8A4TKB4"/>